<dbReference type="EMBL" id="LXQA010001196">
    <property type="protein sequence ID" value="MCH80563.1"/>
    <property type="molecule type" value="Genomic_DNA"/>
</dbReference>
<proteinExistence type="predicted"/>
<dbReference type="PANTHER" id="PTHR11439:SF498">
    <property type="entry name" value="DNAK FAMILY PROTEIN"/>
    <property type="match status" value="1"/>
</dbReference>
<keyword evidence="3" id="KW-1185">Reference proteome</keyword>
<name>A0A392LZZ0_9FABA</name>
<feature type="domain" description="Reverse transcriptase Ty1/copia-type" evidence="1">
    <location>
        <begin position="13"/>
        <end position="252"/>
    </location>
</feature>
<dbReference type="Pfam" id="PF07727">
    <property type="entry name" value="RVT_2"/>
    <property type="match status" value="1"/>
</dbReference>
<protein>
    <submittedName>
        <fullName evidence="2">Retrovirus-related Pol polyprotein from transposon TNT 1-94</fullName>
    </submittedName>
</protein>
<evidence type="ECO:0000259" key="1">
    <source>
        <dbReference type="Pfam" id="PF07727"/>
    </source>
</evidence>
<dbReference type="SUPFAM" id="SSF56672">
    <property type="entry name" value="DNA/RNA polymerases"/>
    <property type="match status" value="1"/>
</dbReference>
<gene>
    <name evidence="2" type="ORF">A2U01_0001333</name>
</gene>
<organism evidence="2 3">
    <name type="scientific">Trifolium medium</name>
    <dbReference type="NCBI Taxonomy" id="97028"/>
    <lineage>
        <taxon>Eukaryota</taxon>
        <taxon>Viridiplantae</taxon>
        <taxon>Streptophyta</taxon>
        <taxon>Embryophyta</taxon>
        <taxon>Tracheophyta</taxon>
        <taxon>Spermatophyta</taxon>
        <taxon>Magnoliopsida</taxon>
        <taxon>eudicotyledons</taxon>
        <taxon>Gunneridae</taxon>
        <taxon>Pentapetalae</taxon>
        <taxon>rosids</taxon>
        <taxon>fabids</taxon>
        <taxon>Fabales</taxon>
        <taxon>Fabaceae</taxon>
        <taxon>Papilionoideae</taxon>
        <taxon>50 kb inversion clade</taxon>
        <taxon>NPAAA clade</taxon>
        <taxon>Hologalegina</taxon>
        <taxon>IRL clade</taxon>
        <taxon>Trifolieae</taxon>
        <taxon>Trifolium</taxon>
    </lineage>
</organism>
<accession>A0A392LZZ0</accession>
<reference evidence="2 3" key="1">
    <citation type="journal article" date="2018" name="Front. Plant Sci.">
        <title>Red Clover (Trifolium pratense) and Zigzag Clover (T. medium) - A Picture of Genomic Similarities and Differences.</title>
        <authorList>
            <person name="Dluhosova J."/>
            <person name="Istvanek J."/>
            <person name="Nedelnik J."/>
            <person name="Repkova J."/>
        </authorList>
    </citation>
    <scope>NUCLEOTIDE SEQUENCE [LARGE SCALE GENOMIC DNA]</scope>
    <source>
        <strain evidence="3">cv. 10/8</strain>
        <tissue evidence="2">Leaf</tissue>
    </source>
</reference>
<dbReference type="PANTHER" id="PTHR11439">
    <property type="entry name" value="GAG-POL-RELATED RETROTRANSPOSON"/>
    <property type="match status" value="1"/>
</dbReference>
<dbReference type="Proteomes" id="UP000265520">
    <property type="component" value="Unassembled WGS sequence"/>
</dbReference>
<evidence type="ECO:0000313" key="2">
    <source>
        <dbReference type="EMBL" id="MCH80563.1"/>
    </source>
</evidence>
<dbReference type="AlphaFoldDB" id="A0A392LZZ0"/>
<evidence type="ECO:0000313" key="3">
    <source>
        <dbReference type="Proteomes" id="UP000265520"/>
    </source>
</evidence>
<dbReference type="InterPro" id="IPR013103">
    <property type="entry name" value="RVT_2"/>
</dbReference>
<sequence length="361" mass="41192">MNDELEALTKTGTWILVDLPPQAKPIGSKWVYRVKYKADGSIERYKARLVAKGYNQGEGLDFFDTFSPVAKLTTVRTLLAIASIKQWNLHQLDVNNAFLHGDLEEDVYMNIPNGVESTKPGQVCKLLKSIYGLKQASRMWYEKLTSLLLQEGYTQSTSNYSLFTLANDKDFTALLVYVDDIILAGTSLVEFDRIKYILNDKFKIKDLGSLKYFLGLEVAQSREGINISQRKYCLDLLKDSGFLGSKPATTPLDPAIKLHHDEGKLYEDISQYRRLIGKLLYLTNTRPDISYATQQLSQFLHKPTVTHYNVACRVIRYLKQNPGKGLFFFPDIVTYNYLDFLMQTGLVVLTLEDQHHVIVSF</sequence>
<dbReference type="InterPro" id="IPR043502">
    <property type="entry name" value="DNA/RNA_pol_sf"/>
</dbReference>
<comment type="caution">
    <text evidence="2">The sequence shown here is derived from an EMBL/GenBank/DDBJ whole genome shotgun (WGS) entry which is preliminary data.</text>
</comment>